<dbReference type="EMBL" id="JANPWB010000006">
    <property type="protein sequence ID" value="KAJ1182314.1"/>
    <property type="molecule type" value="Genomic_DNA"/>
</dbReference>
<dbReference type="Proteomes" id="UP001066276">
    <property type="component" value="Chromosome 1_2"/>
</dbReference>
<name>A0AAV7M1V7_PLEWA</name>
<evidence type="ECO:0000313" key="5">
    <source>
        <dbReference type="Proteomes" id="UP001066276"/>
    </source>
</evidence>
<organism evidence="2 5">
    <name type="scientific">Pleurodeles waltl</name>
    <name type="common">Iberian ribbed newt</name>
    <dbReference type="NCBI Taxonomy" id="8319"/>
    <lineage>
        <taxon>Eukaryota</taxon>
        <taxon>Metazoa</taxon>
        <taxon>Chordata</taxon>
        <taxon>Craniata</taxon>
        <taxon>Vertebrata</taxon>
        <taxon>Euteleostomi</taxon>
        <taxon>Amphibia</taxon>
        <taxon>Batrachia</taxon>
        <taxon>Caudata</taxon>
        <taxon>Salamandroidea</taxon>
        <taxon>Salamandridae</taxon>
        <taxon>Pleurodelinae</taxon>
        <taxon>Pleurodeles</taxon>
    </lineage>
</organism>
<protein>
    <submittedName>
        <fullName evidence="2">Uncharacterized protein</fullName>
    </submittedName>
</protein>
<proteinExistence type="predicted"/>
<keyword evidence="5" id="KW-1185">Reference proteome</keyword>
<comment type="caution">
    <text evidence="2">The sequence shown here is derived from an EMBL/GenBank/DDBJ whole genome shotgun (WGS) entry which is preliminary data.</text>
</comment>
<gene>
    <name evidence="2" type="ORF">NDU88_002246</name>
    <name evidence="4" type="ORF">NDU88_004619</name>
    <name evidence="3" type="ORF">NDU88_007506</name>
</gene>
<feature type="region of interest" description="Disordered" evidence="1">
    <location>
        <begin position="1"/>
        <end position="86"/>
    </location>
</feature>
<dbReference type="Proteomes" id="UP001066276">
    <property type="component" value="Chromosome 3_2"/>
</dbReference>
<evidence type="ECO:0000313" key="4">
    <source>
        <dbReference type="EMBL" id="KAJ1209241.1"/>
    </source>
</evidence>
<accession>A0AAV7M1V7</accession>
<dbReference type="EMBL" id="JANPWB010000002">
    <property type="protein sequence ID" value="KAJ1209241.1"/>
    <property type="molecule type" value="Genomic_DNA"/>
</dbReference>
<dbReference type="Proteomes" id="UP001066276">
    <property type="component" value="Chromosome 10"/>
</dbReference>
<evidence type="ECO:0000313" key="3">
    <source>
        <dbReference type="EMBL" id="KAJ1182314.1"/>
    </source>
</evidence>
<dbReference type="AlphaFoldDB" id="A0AAV7M1V7"/>
<reference evidence="2" key="1">
    <citation type="journal article" date="2022" name="bioRxiv">
        <title>Sequencing and chromosome-scale assembly of the giantPleurodeles waltlgenome.</title>
        <authorList>
            <person name="Brown T."/>
            <person name="Elewa A."/>
            <person name="Iarovenko S."/>
            <person name="Subramanian E."/>
            <person name="Araus A.J."/>
            <person name="Petzold A."/>
            <person name="Susuki M."/>
            <person name="Suzuki K.-i.T."/>
            <person name="Hayashi T."/>
            <person name="Toyoda A."/>
            <person name="Oliveira C."/>
            <person name="Osipova E."/>
            <person name="Leigh N.D."/>
            <person name="Simon A."/>
            <person name="Yun M.H."/>
        </authorList>
    </citation>
    <scope>NUCLEOTIDE SEQUENCE</scope>
    <source>
        <strain evidence="2">20211129_DDA</strain>
        <tissue evidence="2">Liver</tissue>
    </source>
</reference>
<evidence type="ECO:0000256" key="1">
    <source>
        <dbReference type="SAM" id="MobiDB-lite"/>
    </source>
</evidence>
<evidence type="ECO:0000313" key="2">
    <source>
        <dbReference type="EMBL" id="KAJ1097119.1"/>
    </source>
</evidence>
<dbReference type="EMBL" id="JANPWB010000014">
    <property type="protein sequence ID" value="KAJ1097119.1"/>
    <property type="molecule type" value="Genomic_DNA"/>
</dbReference>
<sequence>MVSSRPRCGRMRGKRGGEHQVGGSDARGSPRQAGGEPGHRHHPRPSPLKAGTQVNPLRQVAREEGRRRRRESPGGAAIASQAPGTI</sequence>